<dbReference type="RefSeq" id="WP_048461941.1">
    <property type="nucleotide sequence ID" value="NZ_LABX01000007.1"/>
</dbReference>
<dbReference type="Gene3D" id="1.20.1270.70">
    <property type="entry name" value="Designed single chain three-helix bundle"/>
    <property type="match status" value="1"/>
</dbReference>
<dbReference type="PATRIC" id="fig|270351.6.peg.6804"/>
<name>A0A0J6T6C3_9HYPH</name>
<evidence type="ECO:0000313" key="2">
    <source>
        <dbReference type="Proteomes" id="UP000035929"/>
    </source>
</evidence>
<comment type="caution">
    <text evidence="1">The sequence shown here is derived from an EMBL/GenBank/DDBJ whole genome shotgun (WGS) entry which is preliminary data.</text>
</comment>
<dbReference type="AlphaFoldDB" id="A0A0J6T6C3"/>
<protein>
    <submittedName>
        <fullName evidence="1">Uncharacterized protein</fullName>
    </submittedName>
</protein>
<dbReference type="EMBL" id="LABX01000007">
    <property type="protein sequence ID" value="KMO41382.1"/>
    <property type="molecule type" value="Genomic_DNA"/>
</dbReference>
<dbReference type="OrthoDB" id="8453916at2"/>
<dbReference type="Proteomes" id="UP000035929">
    <property type="component" value="Unassembled WGS sequence"/>
</dbReference>
<reference evidence="1 2" key="1">
    <citation type="submission" date="2015-03" db="EMBL/GenBank/DDBJ databases">
        <title>Genome sequencing of Methylobacterium aquaticum DSM16371 type strain.</title>
        <authorList>
            <person name="Chaudhry V."/>
            <person name="Patil P.B."/>
        </authorList>
    </citation>
    <scope>NUCLEOTIDE SEQUENCE [LARGE SCALE GENOMIC DNA]</scope>
    <source>
        <strain evidence="1 2">DSM 16371</strain>
    </source>
</reference>
<proteinExistence type="predicted"/>
<gene>
    <name evidence="1" type="ORF">VP06_00895</name>
</gene>
<organism evidence="1 2">
    <name type="scientific">Methylobacterium aquaticum</name>
    <dbReference type="NCBI Taxonomy" id="270351"/>
    <lineage>
        <taxon>Bacteria</taxon>
        <taxon>Pseudomonadati</taxon>
        <taxon>Pseudomonadota</taxon>
        <taxon>Alphaproteobacteria</taxon>
        <taxon>Hyphomicrobiales</taxon>
        <taxon>Methylobacteriaceae</taxon>
        <taxon>Methylobacterium</taxon>
    </lineage>
</organism>
<sequence>MAELENLVLEHLRAIRGSIEPLDRKVERLEAKVESRFDHVEARIDELDTRVTGLTHAVVAAFGALGHRLDDHERRIARIDAERA</sequence>
<evidence type="ECO:0000313" key="1">
    <source>
        <dbReference type="EMBL" id="KMO41382.1"/>
    </source>
</evidence>
<accession>A0A0J6T6C3</accession>